<evidence type="ECO:0000256" key="2">
    <source>
        <dbReference type="ARBA" id="ARBA00022692"/>
    </source>
</evidence>
<evidence type="ECO:0000313" key="8">
    <source>
        <dbReference type="EMBL" id="EFF73843.1"/>
    </source>
</evidence>
<feature type="transmembrane region" description="Helical" evidence="6">
    <location>
        <begin position="571"/>
        <end position="594"/>
    </location>
</feature>
<dbReference type="PATRIC" id="fig|742159.3.peg.268"/>
<feature type="transmembrane region" description="Helical" evidence="6">
    <location>
        <begin position="751"/>
        <end position="772"/>
    </location>
</feature>
<feature type="domain" description="Major facilitator superfamily (MFS) profile" evidence="7">
    <location>
        <begin position="448"/>
        <end position="867"/>
    </location>
</feature>
<dbReference type="HOGENOM" id="CLU_325620_0_0_4"/>
<dbReference type="AlphaFoldDB" id="D4XH35"/>
<dbReference type="CDD" id="cd17365">
    <property type="entry name" value="MFS_PcaK_like"/>
    <property type="match status" value="1"/>
</dbReference>
<evidence type="ECO:0000256" key="3">
    <source>
        <dbReference type="ARBA" id="ARBA00022989"/>
    </source>
</evidence>
<dbReference type="SUPFAM" id="SSF103473">
    <property type="entry name" value="MFS general substrate transporter"/>
    <property type="match status" value="1"/>
</dbReference>
<organism evidence="8 9">
    <name type="scientific">Achromobacter piechaudii ATCC 43553</name>
    <dbReference type="NCBI Taxonomy" id="742159"/>
    <lineage>
        <taxon>Bacteria</taxon>
        <taxon>Pseudomonadati</taxon>
        <taxon>Pseudomonadota</taxon>
        <taxon>Betaproteobacteria</taxon>
        <taxon>Burkholderiales</taxon>
        <taxon>Alcaligenaceae</taxon>
        <taxon>Achromobacter</taxon>
    </lineage>
</organism>
<feature type="transmembrane region" description="Helical" evidence="6">
    <location>
        <begin position="843"/>
        <end position="862"/>
    </location>
</feature>
<dbReference type="PANTHER" id="PTHR23508">
    <property type="entry name" value="CARBOXYLIC ACID TRANSPORTER PROTEIN HOMOLOG"/>
    <property type="match status" value="1"/>
</dbReference>
<dbReference type="Pfam" id="PF01494">
    <property type="entry name" value="FAD_binding_3"/>
    <property type="match status" value="1"/>
</dbReference>
<dbReference type="eggNOG" id="COG2271">
    <property type="taxonomic scope" value="Bacteria"/>
</dbReference>
<dbReference type="InterPro" id="IPR005829">
    <property type="entry name" value="Sugar_transporter_CS"/>
</dbReference>
<name>D4XH35_9BURK</name>
<evidence type="ECO:0000256" key="5">
    <source>
        <dbReference type="SAM" id="MobiDB-lite"/>
    </source>
</evidence>
<comment type="subcellular location">
    <subcellularLocation>
        <location evidence="1">Membrane</location>
        <topology evidence="1">Multi-pass membrane protein</topology>
    </subcellularLocation>
</comment>
<dbReference type="PRINTS" id="PR00420">
    <property type="entry name" value="RNGMNOXGNASE"/>
</dbReference>
<evidence type="ECO:0000313" key="9">
    <source>
        <dbReference type="Proteomes" id="UP000004510"/>
    </source>
</evidence>
<dbReference type="InterPro" id="IPR011701">
    <property type="entry name" value="MFS"/>
</dbReference>
<keyword evidence="3 6" id="KW-1133">Transmembrane helix</keyword>
<dbReference type="Gene3D" id="3.50.50.60">
    <property type="entry name" value="FAD/NAD(P)-binding domain"/>
    <property type="match status" value="1"/>
</dbReference>
<feature type="region of interest" description="Disordered" evidence="5">
    <location>
        <begin position="359"/>
        <end position="380"/>
    </location>
</feature>
<dbReference type="InterPro" id="IPR036259">
    <property type="entry name" value="MFS_trans_sf"/>
</dbReference>
<feature type="transmembrane region" description="Helical" evidence="6">
    <location>
        <begin position="688"/>
        <end position="708"/>
    </location>
</feature>
<feature type="transmembrane region" description="Helical" evidence="6">
    <location>
        <begin position="600"/>
        <end position="622"/>
    </location>
</feature>
<feature type="transmembrane region" description="Helical" evidence="6">
    <location>
        <begin position="513"/>
        <end position="533"/>
    </location>
</feature>
<gene>
    <name evidence="8" type="primary">pobA</name>
    <name evidence="8" type="ORF">HMPREF0004_4782</name>
</gene>
<dbReference type="eggNOG" id="COG0654">
    <property type="taxonomic scope" value="Bacteria"/>
</dbReference>
<dbReference type="PROSITE" id="PS50850">
    <property type="entry name" value="MFS"/>
    <property type="match status" value="1"/>
</dbReference>
<dbReference type="InterPro" id="IPR020846">
    <property type="entry name" value="MFS_dom"/>
</dbReference>
<dbReference type="GO" id="GO:0018659">
    <property type="term" value="F:4-hydroxybenzoate 3-monooxygenase activity"/>
    <property type="evidence" value="ECO:0007669"/>
    <property type="project" value="UniProtKB-EC"/>
</dbReference>
<protein>
    <submittedName>
        <fullName evidence="8">Putative 4-hydroxybenzoate 3-monooxygenase</fullName>
        <ecNumber evidence="8">1.14.13.2</ecNumber>
    </submittedName>
</protein>
<proteinExistence type="predicted"/>
<keyword evidence="2 6" id="KW-0812">Transmembrane</keyword>
<dbReference type="Pfam" id="PF07690">
    <property type="entry name" value="MFS_1"/>
    <property type="match status" value="1"/>
</dbReference>
<feature type="transmembrane region" description="Helical" evidence="6">
    <location>
        <begin position="778"/>
        <end position="805"/>
    </location>
</feature>
<keyword evidence="8" id="KW-0560">Oxidoreductase</keyword>
<evidence type="ECO:0000256" key="1">
    <source>
        <dbReference type="ARBA" id="ARBA00004141"/>
    </source>
</evidence>
<dbReference type="SUPFAM" id="SSF54373">
    <property type="entry name" value="FAD-linked reductases, C-terminal domain"/>
    <property type="match status" value="1"/>
</dbReference>
<accession>D4XH35</accession>
<dbReference type="InterPro" id="IPR002938">
    <property type="entry name" value="FAD-bd"/>
</dbReference>
<keyword evidence="4 6" id="KW-0472">Membrane</keyword>
<dbReference type="EMBL" id="ADMS01000111">
    <property type="protein sequence ID" value="EFF73843.1"/>
    <property type="molecule type" value="Genomic_DNA"/>
</dbReference>
<keyword evidence="8" id="KW-0503">Monooxygenase</keyword>
<comment type="caution">
    <text evidence="8">The sequence shown here is derived from an EMBL/GenBank/DDBJ whole genome shotgun (WGS) entry which is preliminary data.</text>
</comment>
<evidence type="ECO:0000256" key="4">
    <source>
        <dbReference type="ARBA" id="ARBA00023136"/>
    </source>
</evidence>
<dbReference type="Gene3D" id="1.20.1250.20">
    <property type="entry name" value="MFS general substrate transporter like domains"/>
    <property type="match status" value="1"/>
</dbReference>
<feature type="transmembrane region" description="Helical" evidence="6">
    <location>
        <begin position="720"/>
        <end position="744"/>
    </location>
</feature>
<feature type="transmembrane region" description="Helical" evidence="6">
    <location>
        <begin position="483"/>
        <end position="506"/>
    </location>
</feature>
<dbReference type="GO" id="GO:0005886">
    <property type="term" value="C:plasma membrane"/>
    <property type="evidence" value="ECO:0007669"/>
    <property type="project" value="TreeGrafter"/>
</dbReference>
<dbReference type="GO" id="GO:0046943">
    <property type="term" value="F:carboxylic acid transmembrane transporter activity"/>
    <property type="evidence" value="ECO:0007669"/>
    <property type="project" value="TreeGrafter"/>
</dbReference>
<dbReference type="EC" id="1.14.13.2" evidence="8"/>
<feature type="compositionally biased region" description="Basic residues" evidence="5">
    <location>
        <begin position="359"/>
        <end position="371"/>
    </location>
</feature>
<evidence type="ECO:0000259" key="7">
    <source>
        <dbReference type="PROSITE" id="PS50850"/>
    </source>
</evidence>
<sequence length="885" mass="94124">MRTQVAIIGAGPAGLVLSQLLDGQGIESVVLECRSQEAIRATIRAGVLEQGTVDLLTDMGLGKRMHNEGFRHEGTVLRVGGVDRRIDFVGLTGGRAVMVYAQHEVLKDLLDARLATGGDLRFNVSDVTLSGIAPDMASRPVVRFRDASGAAVSLRADFVVGCDGTQGVSRSAVDPQALQTVERRYPFGWLGILCKAPPSSDELIYALGADGFALVSTRSCEVQRMYLQCDPGDTPDDWSDDRIWATLRARLATHDGWQPNEGPIFDKTVVGMRSRVIEPMRHGRLFLAGDAAHVVPPTGAKGLNLAVSDARLLARALTRFYRDGNEDLLDTYGPTALRRIWRAAVFNLDDDAAASLSRRGRLRPQAARRRPGLPDPITRRMHHAGGKLRRAARCAALGLNAGDPAPRRTSMTRSTQNATAHAAAPTHRNADVGDLLDNGPFTSMQMFVVMLAALSIVLDGFDGQLIGFAIPMMIKEWGITREAFAPAVAAGLIGMGIGSASAGLFADRYGRRMAVIVSVFVLGTATCAIGFAPDATTVAVLRFIAGLGIGGALPSSTTVTAEFTPARRRTLAVTATIVCVPLGGMLAGLFSAYVLPLYGWRASFFIGGSLPIVLGFALMAVLPESPRFLARRPERWKELSHLLARMGRPMPLGVRYTDATEQALEQRGAQPQLGVRALFAKGYGADTIAIWVAFFMCLTAVYSAFSWLPTMLTSESLPGAVATSGLTAYNLGGVIGALVCAVAITRWGSRWPLAICCAGALGSAFLMLLLDVHQNSSWLVFGFGVHGLFVNAVQSTMYALCAYMYATGVRATGTAGALAFGRLGAILSAFVGATVITQGGAQGYLILLGTVMVFALIALLLVRRHIPSRQAAAPLRTVAAMGASR</sequence>
<feature type="compositionally biased region" description="Polar residues" evidence="5">
    <location>
        <begin position="409"/>
        <end position="419"/>
    </location>
</feature>
<dbReference type="Gene3D" id="3.30.9.10">
    <property type="entry name" value="D-Amino Acid Oxidase, subunit A, domain 2"/>
    <property type="match status" value="1"/>
</dbReference>
<dbReference type="NCBIfam" id="NF006091">
    <property type="entry name" value="PRK08243.1"/>
    <property type="match status" value="1"/>
</dbReference>
<feature type="region of interest" description="Disordered" evidence="5">
    <location>
        <begin position="400"/>
        <end position="425"/>
    </location>
</feature>
<dbReference type="PROSITE" id="PS00216">
    <property type="entry name" value="SUGAR_TRANSPORT_1"/>
    <property type="match status" value="1"/>
</dbReference>
<dbReference type="Proteomes" id="UP000004510">
    <property type="component" value="Unassembled WGS sequence"/>
</dbReference>
<reference evidence="9" key="1">
    <citation type="submission" date="2010-03" db="EMBL/GenBank/DDBJ databases">
        <title>Complete sequence of Mobiluncus curtisii ATCC 43063.</title>
        <authorList>
            <person name="Muzny D."/>
            <person name="Qin X."/>
            <person name="Deng J."/>
            <person name="Jiang H."/>
            <person name="Liu Y."/>
            <person name="Qu J."/>
            <person name="Song X.-Z."/>
            <person name="Zhang L."/>
            <person name="Thornton R."/>
            <person name="Coyle M."/>
            <person name="Francisco L."/>
            <person name="Jackson L."/>
            <person name="Javaid M."/>
            <person name="Korchina V."/>
            <person name="Kovar C."/>
            <person name="Mata R."/>
            <person name="Mathew T."/>
            <person name="Ngo R."/>
            <person name="Nguyen L."/>
            <person name="Nguyen N."/>
            <person name="Okwuonu G."/>
            <person name="Ongeri F."/>
            <person name="Pham C."/>
            <person name="Simmons D."/>
            <person name="Wilczek-Boney K."/>
            <person name="Hale W."/>
            <person name="Jakkamsetti A."/>
            <person name="Pham P."/>
            <person name="Ruth R."/>
            <person name="San Lucas F."/>
            <person name="Warren J."/>
            <person name="Zhang J."/>
            <person name="Zhao Z."/>
            <person name="Zhou C."/>
            <person name="Zhu D."/>
            <person name="Lee S."/>
            <person name="Bess C."/>
            <person name="Blankenburg K."/>
            <person name="Forbes L."/>
            <person name="Fu Q."/>
            <person name="Gubbala S."/>
            <person name="Hirani K."/>
            <person name="Jayaseelan J.C."/>
            <person name="Lara F."/>
            <person name="Munidasa M."/>
            <person name="Palculict T."/>
            <person name="Patil S."/>
            <person name="Pu L.-L."/>
            <person name="Saada N."/>
            <person name="Tang L."/>
            <person name="Weissenberger G."/>
            <person name="Zhu Y."/>
            <person name="Hemphill L."/>
            <person name="Shang Y."/>
            <person name="Youmans B."/>
            <person name="Ayvaz T."/>
            <person name="Ross M."/>
            <person name="Santibanez J."/>
            <person name="Aqrawi P."/>
            <person name="Gross S."/>
            <person name="Joshi V."/>
            <person name="Fowler G."/>
            <person name="Nazareth L."/>
            <person name="Reid J."/>
            <person name="Worley K."/>
            <person name="Petrosino J."/>
            <person name="Highlander S."/>
            <person name="Gibbs R."/>
            <person name="Gibbs R."/>
        </authorList>
    </citation>
    <scope>NUCLEOTIDE SEQUENCE [LARGE SCALE GENOMIC DNA]</scope>
    <source>
        <strain evidence="9">ATCC 43553</strain>
    </source>
</reference>
<dbReference type="InterPro" id="IPR036188">
    <property type="entry name" value="FAD/NAD-bd_sf"/>
</dbReference>
<feature type="transmembrane region" description="Helical" evidence="6">
    <location>
        <begin position="817"/>
        <end position="837"/>
    </location>
</feature>
<evidence type="ECO:0000256" key="6">
    <source>
        <dbReference type="SAM" id="Phobius"/>
    </source>
</evidence>
<dbReference type="PANTHER" id="PTHR23508:SF10">
    <property type="entry name" value="CARBOXYLIC ACID TRANSPORTER PROTEIN HOMOLOG"/>
    <property type="match status" value="1"/>
</dbReference>
<dbReference type="SUPFAM" id="SSF51905">
    <property type="entry name" value="FAD/NAD(P)-binding domain"/>
    <property type="match status" value="1"/>
</dbReference>
<dbReference type="GO" id="GO:0071949">
    <property type="term" value="F:FAD binding"/>
    <property type="evidence" value="ECO:0007669"/>
    <property type="project" value="InterPro"/>
</dbReference>
<feature type="transmembrane region" description="Helical" evidence="6">
    <location>
        <begin position="539"/>
        <end position="559"/>
    </location>
</feature>